<dbReference type="GO" id="GO:0006886">
    <property type="term" value="P:intracellular protein transport"/>
    <property type="evidence" value="ECO:0007669"/>
    <property type="project" value="InterPro"/>
</dbReference>
<dbReference type="FunFam" id="1.25.10.10:FF:000113">
    <property type="entry name" value="Beta-adaptin-like protein A"/>
    <property type="match status" value="1"/>
</dbReference>
<gene>
    <name evidence="9" type="ORF">HKI87_16g82150</name>
</gene>
<dbReference type="InterPro" id="IPR012295">
    <property type="entry name" value="TBP_dom_sf"/>
</dbReference>
<evidence type="ECO:0000256" key="5">
    <source>
        <dbReference type="ARBA" id="ARBA00023136"/>
    </source>
</evidence>
<keyword evidence="4 6" id="KW-0653">Protein transport</keyword>
<evidence type="ECO:0000256" key="4">
    <source>
        <dbReference type="ARBA" id="ARBA00022927"/>
    </source>
</evidence>
<accession>A0AAX4PL59</accession>
<keyword evidence="5 6" id="KW-0472">Membrane</keyword>
<evidence type="ECO:0000313" key="10">
    <source>
        <dbReference type="Proteomes" id="UP001472866"/>
    </source>
</evidence>
<organism evidence="9 10">
    <name type="scientific">Chloropicon roscoffensis</name>
    <dbReference type="NCBI Taxonomy" id="1461544"/>
    <lineage>
        <taxon>Eukaryota</taxon>
        <taxon>Viridiplantae</taxon>
        <taxon>Chlorophyta</taxon>
        <taxon>Chloropicophyceae</taxon>
        <taxon>Chloropicales</taxon>
        <taxon>Chloropicaceae</taxon>
        <taxon>Chloropicon</taxon>
    </lineage>
</organism>
<dbReference type="PIRSF" id="PIRSF002291">
    <property type="entry name" value="AP_complex_beta"/>
    <property type="match status" value="1"/>
</dbReference>
<evidence type="ECO:0000256" key="6">
    <source>
        <dbReference type="PIRNR" id="PIRNR002291"/>
    </source>
</evidence>
<evidence type="ECO:0000256" key="7">
    <source>
        <dbReference type="SAM" id="MobiDB-lite"/>
    </source>
</evidence>
<reference evidence="9 10" key="1">
    <citation type="submission" date="2024-03" db="EMBL/GenBank/DDBJ databases">
        <title>Complete genome sequence of the green alga Chloropicon roscoffensis RCC1871.</title>
        <authorList>
            <person name="Lemieux C."/>
            <person name="Pombert J.-F."/>
            <person name="Otis C."/>
            <person name="Turmel M."/>
        </authorList>
    </citation>
    <scope>NUCLEOTIDE SEQUENCE [LARGE SCALE GENOMIC DNA]</scope>
    <source>
        <strain evidence="9 10">RCC1871</strain>
    </source>
</reference>
<feature type="compositionally biased region" description="Low complexity" evidence="7">
    <location>
        <begin position="656"/>
        <end position="665"/>
    </location>
</feature>
<dbReference type="GO" id="GO:0030131">
    <property type="term" value="C:clathrin adaptor complex"/>
    <property type="evidence" value="ECO:0007669"/>
    <property type="project" value="InterPro"/>
</dbReference>
<feature type="domain" description="Beta-adaptin appendage C-terminal subdomain" evidence="8">
    <location>
        <begin position="705"/>
        <end position="816"/>
    </location>
</feature>
<dbReference type="Pfam" id="PF09066">
    <property type="entry name" value="B2-adapt-app_C"/>
    <property type="match status" value="1"/>
</dbReference>
<dbReference type="GO" id="GO:0012505">
    <property type="term" value="C:endomembrane system"/>
    <property type="evidence" value="ECO:0007669"/>
    <property type="project" value="UniProtKB-SubCell"/>
</dbReference>
<comment type="subunit">
    <text evidence="6">Adaptor protein complexes are heterotetramers composed of two large adaptins (beta-type subunit and alpha-type or delta-type or epsilon-type or gamma-type subunit), a medium adaptin (mu-type subunit) and a small adaptin (sigma-type subunit).</text>
</comment>
<dbReference type="SMART" id="SM01020">
    <property type="entry name" value="B2-adapt-app_C"/>
    <property type="match status" value="1"/>
</dbReference>
<dbReference type="Proteomes" id="UP001472866">
    <property type="component" value="Chromosome 16"/>
</dbReference>
<dbReference type="AlphaFoldDB" id="A0AAX4PL59"/>
<evidence type="ECO:0000313" key="9">
    <source>
        <dbReference type="EMBL" id="WZN66647.1"/>
    </source>
</evidence>
<evidence type="ECO:0000256" key="2">
    <source>
        <dbReference type="ARBA" id="ARBA00006613"/>
    </source>
</evidence>
<dbReference type="InterPro" id="IPR015151">
    <property type="entry name" value="B-adaptin_app_sub_C"/>
</dbReference>
<comment type="similarity">
    <text evidence="2 6">Belongs to the adaptor complexes large subunit family.</text>
</comment>
<dbReference type="InterPro" id="IPR016024">
    <property type="entry name" value="ARM-type_fold"/>
</dbReference>
<comment type="function">
    <text evidence="6">Subunit of clathrin-associated adaptor protein complex that plays a role in protein sorting in the late-Golgi/trans-Golgi network (TGN) and/or endosomes. The AP complexes mediate both the recruitment of clathrin to membranes and the recognition of sorting signals within the cytosolic tails of transmembrane cargo molecules.</text>
</comment>
<dbReference type="InterPro" id="IPR011989">
    <property type="entry name" value="ARM-like"/>
</dbReference>
<dbReference type="InterPro" id="IPR026739">
    <property type="entry name" value="AP_beta"/>
</dbReference>
<feature type="region of interest" description="Disordered" evidence="7">
    <location>
        <begin position="656"/>
        <end position="680"/>
    </location>
</feature>
<name>A0AAX4PL59_9CHLO</name>
<dbReference type="SUPFAM" id="SSF48371">
    <property type="entry name" value="ARM repeat"/>
    <property type="match status" value="1"/>
</dbReference>
<dbReference type="EMBL" id="CP151516">
    <property type="protein sequence ID" value="WZN66647.1"/>
    <property type="molecule type" value="Genomic_DNA"/>
</dbReference>
<dbReference type="GO" id="GO:0030276">
    <property type="term" value="F:clathrin binding"/>
    <property type="evidence" value="ECO:0007669"/>
    <property type="project" value="InterPro"/>
</dbReference>
<dbReference type="InterPro" id="IPR016342">
    <property type="entry name" value="AP_complex_bsu_1_2_4"/>
</dbReference>
<feature type="compositionally biased region" description="Pro residues" evidence="7">
    <location>
        <begin position="666"/>
        <end position="678"/>
    </location>
</feature>
<evidence type="ECO:0000259" key="8">
    <source>
        <dbReference type="SMART" id="SM01020"/>
    </source>
</evidence>
<evidence type="ECO:0000256" key="1">
    <source>
        <dbReference type="ARBA" id="ARBA00004308"/>
    </source>
</evidence>
<dbReference type="Gene3D" id="1.25.10.10">
    <property type="entry name" value="Leucine-rich Repeat Variant"/>
    <property type="match status" value="1"/>
</dbReference>
<dbReference type="GO" id="GO:0016192">
    <property type="term" value="P:vesicle-mediated transport"/>
    <property type="evidence" value="ECO:0007669"/>
    <property type="project" value="InterPro"/>
</dbReference>
<sequence>MAPREKTKGEVSDLKAKLAAVIKTGTLPQPKDGKGGSSGKGSASATPKDTQTIKRGLFKSILHYMTINVDMSGLFTQMIIASTPTNDIVLKKMLYLYICTYAQQKPDLTLLAVNTLTKDCGDSDPTVRGLALRSLCSLRVPNLIEYLLQPLKTGLSDRDAYVRRTAVLGVLKVFRLDPNIVEELELELKLKEMFANDQDSQVVANSLSVLQQIVRSPQDLITKPVVYSLLNRLKEFSEWSQCAVLEFVSNYRPEDGDETFDIMNVLEDRLQHSNSALVLATIKVFLHLTIAIPDIHQQVLERIRGPLFTMMHNKGPEISYTVASHLRLLVERAPMLFSQDYKQFYCRYNDSIHVKKVKLKMLTSVADESNAYDIVNEICEYATDPNETISRESIKAVGTIAMNLGQTADGLVERLLSFLDMNMDHVTAETYIVMADMVRCLPDQVEKCVDALALLKSVEVVSPEAREAIVWILGAYGDRLQEAPYILETMVLGFDEDHARTQLALLTAAAKLFFKRPPECHRLLIDVLEKGSESANQDVHDRALFYFRLLKRDIQAASQVLGSAPPTTATFGEQLGSDLKDALFKEFNSLSPLYGEPASNFVAGDEEIEYEIDLYENAGGENGAQGGEDANGGAAYADTNLLDLSDDLASLAAPVADPQAQASAAQPPPQQAAPPAPQDPMALLDMLDVQKPAVPVAPVAPAVRLSPSPSMDAGKFQQLWGSLANQDSFVVSSPQVRARVPELANSMKAIGVITMASGGQEPVYKFYQYAQQEGANSVYLVELIANTQGGALSVTCKSDSAALIKPFASFYQQSLTSYVT</sequence>
<keyword evidence="3 6" id="KW-0813">Transport</keyword>
<protein>
    <recommendedName>
        <fullName evidence="6">Beta-adaptin-like protein</fullName>
    </recommendedName>
</protein>
<dbReference type="Gene3D" id="3.30.310.10">
    <property type="entry name" value="TATA-Binding Protein"/>
    <property type="match status" value="1"/>
</dbReference>
<feature type="region of interest" description="Disordered" evidence="7">
    <location>
        <begin position="22"/>
        <end position="48"/>
    </location>
</feature>
<proteinExistence type="inferred from homology"/>
<dbReference type="InterPro" id="IPR002553">
    <property type="entry name" value="Clathrin/coatomer_adapt-like_N"/>
</dbReference>
<evidence type="ECO:0000256" key="3">
    <source>
        <dbReference type="ARBA" id="ARBA00022448"/>
    </source>
</evidence>
<dbReference type="PANTHER" id="PTHR11134">
    <property type="entry name" value="ADAPTOR COMPLEX SUBUNIT BETA FAMILY MEMBER"/>
    <property type="match status" value="1"/>
</dbReference>
<keyword evidence="10" id="KW-1185">Reference proteome</keyword>
<comment type="subcellular location">
    <subcellularLocation>
        <location evidence="1">Endomembrane system</location>
    </subcellularLocation>
</comment>
<dbReference type="Pfam" id="PF01602">
    <property type="entry name" value="Adaptin_N"/>
    <property type="match status" value="1"/>
</dbReference>